<dbReference type="SMART" id="SM01209">
    <property type="entry name" value="GARS_A"/>
    <property type="match status" value="1"/>
</dbReference>
<comment type="pathway">
    <text evidence="3 13">Purine metabolism; IMP biosynthesis via de novo pathway; N(1)-(5-phospho-D-ribosyl)glycinamide from 5-phospho-alpha-D-ribose 1-diphosphate: step 2/2.</text>
</comment>
<evidence type="ECO:0000256" key="5">
    <source>
        <dbReference type="ARBA" id="ARBA00022598"/>
    </source>
</evidence>
<accession>A0A288QSR3</accession>
<gene>
    <name evidence="13" type="primary">purD</name>
    <name evidence="14" type="ORF">DFP99_0030</name>
</gene>
<sequence>MAQVLVIGSGAREHAIAQTLLRSPQVDQVVIAPGNDGMTDPGLVIKPIAATAIAELIAFVQGAKIDLTIVGSEEPLTLGIVDAFQQAGLPIFGPTAYAAQLEGSKAFSKQVLAANHIPTAASDVATSLTDAYAKATQFGFPVVVKQDGLALGKGVTIVKNTAQLTALLTAIYAKDAAQKLVIEEYLAGVEFSIFSFVGELGVVHAPIAQDHKRLLDQNAGPNTGGMGAYSPVRWLSNAIREEAIQTLVEPVLAGMQASGHPFTGILYTGVMLTEKGPKVIEFNVRLGDPEAQIVLPQLESDFYQMLLDLLAGQQPEVVWQDADIYLGVVLAAPGYPVKPEKGLPVPVITGDDLHMNYAGVIQQDDALVVNGGRVVTVVGRAQSATAAAAKIYAALDALDTRLQYRHDIGYQAVQAENETKAL</sequence>
<evidence type="ECO:0000256" key="8">
    <source>
        <dbReference type="ARBA" id="ARBA00022840"/>
    </source>
</evidence>
<dbReference type="InterPro" id="IPR000115">
    <property type="entry name" value="PRibGlycinamide_synth"/>
</dbReference>
<evidence type="ECO:0000313" key="15">
    <source>
        <dbReference type="Proteomes" id="UP000254912"/>
    </source>
</evidence>
<evidence type="ECO:0000256" key="1">
    <source>
        <dbReference type="ARBA" id="ARBA00001936"/>
    </source>
</evidence>
<dbReference type="HAMAP" id="MF_00138">
    <property type="entry name" value="GARS"/>
    <property type="match status" value="1"/>
</dbReference>
<evidence type="ECO:0000256" key="11">
    <source>
        <dbReference type="ARBA" id="ARBA00042242"/>
    </source>
</evidence>
<dbReference type="GO" id="GO:0046872">
    <property type="term" value="F:metal ion binding"/>
    <property type="evidence" value="ECO:0007669"/>
    <property type="project" value="InterPro"/>
</dbReference>
<keyword evidence="6" id="KW-0547">Nucleotide-binding</keyword>
<dbReference type="PROSITE" id="PS50975">
    <property type="entry name" value="ATP_GRASP"/>
    <property type="match status" value="1"/>
</dbReference>
<evidence type="ECO:0000313" key="14">
    <source>
        <dbReference type="EMBL" id="RDL11612.1"/>
    </source>
</evidence>
<comment type="cofactor">
    <cofactor evidence="2">
        <name>Mg(2+)</name>
        <dbReference type="ChEBI" id="CHEBI:18420"/>
    </cofactor>
</comment>
<keyword evidence="7 13" id="KW-0658">Purine biosynthesis</keyword>
<dbReference type="Gene3D" id="3.40.50.20">
    <property type="match status" value="1"/>
</dbReference>
<dbReference type="NCBIfam" id="TIGR00877">
    <property type="entry name" value="purD"/>
    <property type="match status" value="1"/>
</dbReference>
<dbReference type="EMBL" id="QRAS01000001">
    <property type="protein sequence ID" value="RDL11612.1"/>
    <property type="molecule type" value="Genomic_DNA"/>
</dbReference>
<dbReference type="Gene3D" id="3.90.600.10">
    <property type="entry name" value="Phosphoribosylglycinamide synthetase, C-terminal domain"/>
    <property type="match status" value="1"/>
</dbReference>
<comment type="caution">
    <text evidence="14">The sequence shown here is derived from an EMBL/GenBank/DDBJ whole genome shotgun (WGS) entry which is preliminary data.</text>
</comment>
<evidence type="ECO:0000256" key="3">
    <source>
        <dbReference type="ARBA" id="ARBA00005174"/>
    </source>
</evidence>
<dbReference type="SUPFAM" id="SSF51246">
    <property type="entry name" value="Rudiment single hybrid motif"/>
    <property type="match status" value="1"/>
</dbReference>
<organism evidence="14 15">
    <name type="scientific">Weissella soli</name>
    <dbReference type="NCBI Taxonomy" id="155866"/>
    <lineage>
        <taxon>Bacteria</taxon>
        <taxon>Bacillati</taxon>
        <taxon>Bacillota</taxon>
        <taxon>Bacilli</taxon>
        <taxon>Lactobacillales</taxon>
        <taxon>Lactobacillaceae</taxon>
        <taxon>Weissella</taxon>
    </lineage>
</organism>
<dbReference type="Gene3D" id="3.30.1490.20">
    <property type="entry name" value="ATP-grasp fold, A domain"/>
    <property type="match status" value="1"/>
</dbReference>
<dbReference type="GO" id="GO:0009113">
    <property type="term" value="P:purine nucleobase biosynthetic process"/>
    <property type="evidence" value="ECO:0007669"/>
    <property type="project" value="InterPro"/>
</dbReference>
<dbReference type="InterPro" id="IPR020560">
    <property type="entry name" value="PRibGlycinamide_synth_C-dom"/>
</dbReference>
<dbReference type="EC" id="6.3.4.13" evidence="4 13"/>
<evidence type="ECO:0000256" key="13">
    <source>
        <dbReference type="HAMAP-Rule" id="MF_00138"/>
    </source>
</evidence>
<dbReference type="SUPFAM" id="SSF56059">
    <property type="entry name" value="Glutathione synthetase ATP-binding domain-like"/>
    <property type="match status" value="1"/>
</dbReference>
<dbReference type="Proteomes" id="UP000254912">
    <property type="component" value="Unassembled WGS sequence"/>
</dbReference>
<dbReference type="GO" id="GO:0006189">
    <property type="term" value="P:'de novo' IMP biosynthetic process"/>
    <property type="evidence" value="ECO:0007669"/>
    <property type="project" value="UniProtKB-UniRule"/>
</dbReference>
<dbReference type="PANTHER" id="PTHR43472:SF1">
    <property type="entry name" value="PHOSPHORIBOSYLAMINE--GLYCINE LIGASE, CHLOROPLASTIC"/>
    <property type="match status" value="1"/>
</dbReference>
<dbReference type="Pfam" id="PF02843">
    <property type="entry name" value="GARS_C"/>
    <property type="match status" value="1"/>
</dbReference>
<comment type="cofactor">
    <cofactor evidence="1">
        <name>Mn(2+)</name>
        <dbReference type="ChEBI" id="CHEBI:29035"/>
    </cofactor>
</comment>
<proteinExistence type="inferred from homology"/>
<dbReference type="InterPro" id="IPR011761">
    <property type="entry name" value="ATP-grasp"/>
</dbReference>
<dbReference type="GO" id="GO:0004637">
    <property type="term" value="F:phosphoribosylamine-glycine ligase activity"/>
    <property type="evidence" value="ECO:0007669"/>
    <property type="project" value="UniProtKB-UniRule"/>
</dbReference>
<dbReference type="RefSeq" id="WP_070229686.1">
    <property type="nucleotide sequence ID" value="NZ_BJYO01000002.1"/>
</dbReference>
<reference evidence="14 15" key="1">
    <citation type="submission" date="2018-07" db="EMBL/GenBank/DDBJ databases">
        <title>Genomic Encyclopedia of Type Strains, Phase III (KMG-III): the genomes of soil and plant-associated and newly described type strains.</title>
        <authorList>
            <person name="Whitman W."/>
        </authorList>
    </citation>
    <scope>NUCLEOTIDE SEQUENCE [LARGE SCALE GENOMIC DNA]</scope>
    <source>
        <strain evidence="14 15">CECT 7031</strain>
    </source>
</reference>
<evidence type="ECO:0000256" key="10">
    <source>
        <dbReference type="ARBA" id="ARBA00038345"/>
    </source>
</evidence>
<dbReference type="PROSITE" id="PS00184">
    <property type="entry name" value="GARS"/>
    <property type="match status" value="1"/>
</dbReference>
<comment type="catalytic activity">
    <reaction evidence="13">
        <text>5-phospho-beta-D-ribosylamine + glycine + ATP = N(1)-(5-phospho-beta-D-ribosyl)glycinamide + ADP + phosphate + H(+)</text>
        <dbReference type="Rhea" id="RHEA:17453"/>
        <dbReference type="ChEBI" id="CHEBI:15378"/>
        <dbReference type="ChEBI" id="CHEBI:30616"/>
        <dbReference type="ChEBI" id="CHEBI:43474"/>
        <dbReference type="ChEBI" id="CHEBI:57305"/>
        <dbReference type="ChEBI" id="CHEBI:58681"/>
        <dbReference type="ChEBI" id="CHEBI:143788"/>
        <dbReference type="ChEBI" id="CHEBI:456216"/>
        <dbReference type="EC" id="6.3.4.13"/>
    </reaction>
</comment>
<keyword evidence="5 13" id="KW-0436">Ligase</keyword>
<evidence type="ECO:0000256" key="6">
    <source>
        <dbReference type="ARBA" id="ARBA00022741"/>
    </source>
</evidence>
<evidence type="ECO:0000256" key="12">
    <source>
        <dbReference type="ARBA" id="ARBA00042864"/>
    </source>
</evidence>
<dbReference type="InterPro" id="IPR020561">
    <property type="entry name" value="PRibGlycinamid_synth_ATP-grasp"/>
</dbReference>
<dbReference type="AlphaFoldDB" id="A0A288QSR3"/>
<keyword evidence="9" id="KW-0464">Manganese</keyword>
<evidence type="ECO:0000256" key="2">
    <source>
        <dbReference type="ARBA" id="ARBA00001946"/>
    </source>
</evidence>
<dbReference type="PANTHER" id="PTHR43472">
    <property type="entry name" value="PHOSPHORIBOSYLAMINE--GLYCINE LIGASE"/>
    <property type="match status" value="1"/>
</dbReference>
<keyword evidence="8" id="KW-0067">ATP-binding</keyword>
<dbReference type="Gene3D" id="3.30.470.20">
    <property type="entry name" value="ATP-grasp fold, B domain"/>
    <property type="match status" value="1"/>
</dbReference>
<evidence type="ECO:0000256" key="4">
    <source>
        <dbReference type="ARBA" id="ARBA00013255"/>
    </source>
</evidence>
<dbReference type="InterPro" id="IPR016185">
    <property type="entry name" value="PreATP-grasp_dom_sf"/>
</dbReference>
<dbReference type="KEGG" id="wso:WSWS_00401"/>
<evidence type="ECO:0000256" key="7">
    <source>
        <dbReference type="ARBA" id="ARBA00022755"/>
    </source>
</evidence>
<dbReference type="InterPro" id="IPR020559">
    <property type="entry name" value="PRibGlycinamide_synth_CS"/>
</dbReference>
<dbReference type="UniPathway" id="UPA00074">
    <property type="reaction ID" value="UER00125"/>
</dbReference>
<dbReference type="Pfam" id="PF02844">
    <property type="entry name" value="GARS_N"/>
    <property type="match status" value="1"/>
</dbReference>
<dbReference type="GO" id="GO:0005524">
    <property type="term" value="F:ATP binding"/>
    <property type="evidence" value="ECO:0007669"/>
    <property type="project" value="UniProtKB-UniRule"/>
</dbReference>
<keyword evidence="15" id="KW-1185">Reference proteome</keyword>
<evidence type="ECO:0000256" key="9">
    <source>
        <dbReference type="ARBA" id="ARBA00023211"/>
    </source>
</evidence>
<dbReference type="GeneID" id="94545610"/>
<dbReference type="Pfam" id="PF01071">
    <property type="entry name" value="GARS_A"/>
    <property type="match status" value="1"/>
</dbReference>
<dbReference type="InterPro" id="IPR011054">
    <property type="entry name" value="Rudment_hybrid_motif"/>
</dbReference>
<dbReference type="InterPro" id="IPR020562">
    <property type="entry name" value="PRibGlycinamide_synth_N"/>
</dbReference>
<dbReference type="SMART" id="SM01210">
    <property type="entry name" value="GARS_C"/>
    <property type="match status" value="1"/>
</dbReference>
<dbReference type="InterPro" id="IPR013815">
    <property type="entry name" value="ATP_grasp_subdomain_1"/>
</dbReference>
<protein>
    <recommendedName>
        <fullName evidence="4 13">Phosphoribosylamine--glycine ligase</fullName>
        <ecNumber evidence="4 13">6.3.4.13</ecNumber>
    </recommendedName>
    <alternativeName>
        <fullName evidence="13">GARS</fullName>
    </alternativeName>
    <alternativeName>
        <fullName evidence="12 13">Phosphoribosylglycinamide synthetase</fullName>
    </alternativeName>
    <alternativeName>
        <fullName evidence="11 13">glycinamide ribonucleotide synthetase</fullName>
    </alternativeName>
</protein>
<dbReference type="SUPFAM" id="SSF52440">
    <property type="entry name" value="PreATP-grasp domain"/>
    <property type="match status" value="1"/>
</dbReference>
<comment type="similarity">
    <text evidence="10 13">Belongs to the GARS family.</text>
</comment>
<name>A0A288QSR3_9LACO</name>
<dbReference type="InterPro" id="IPR037123">
    <property type="entry name" value="PRibGlycinamide_synth_C_sf"/>
</dbReference>